<dbReference type="GO" id="GO:0016747">
    <property type="term" value="F:acyltransferase activity, transferring groups other than amino-acyl groups"/>
    <property type="evidence" value="ECO:0007669"/>
    <property type="project" value="InterPro"/>
</dbReference>
<dbReference type="RefSeq" id="WP_012159904.1">
    <property type="nucleotide sequence ID" value="NC_009922.1"/>
</dbReference>
<dbReference type="eggNOG" id="COG3393">
    <property type="taxonomic scope" value="Bacteria"/>
</dbReference>
<dbReference type="InterPro" id="IPR016181">
    <property type="entry name" value="Acyl_CoA_acyltransferase"/>
</dbReference>
<dbReference type="EMBL" id="CP000853">
    <property type="protein sequence ID" value="ABW19595.1"/>
    <property type="molecule type" value="Genomic_DNA"/>
</dbReference>
<evidence type="ECO:0000313" key="2">
    <source>
        <dbReference type="EMBL" id="ABW19595.1"/>
    </source>
</evidence>
<dbReference type="KEGG" id="aoe:Clos_2059"/>
<gene>
    <name evidence="2" type="ordered locus">Clos_2059</name>
</gene>
<dbReference type="AlphaFoldDB" id="A8MIG3"/>
<dbReference type="SUPFAM" id="SSF55729">
    <property type="entry name" value="Acyl-CoA N-acyltransferases (Nat)"/>
    <property type="match status" value="1"/>
</dbReference>
<protein>
    <submittedName>
        <fullName evidence="2">GCN5-related N-acetyltransferase</fullName>
    </submittedName>
</protein>
<proteinExistence type="predicted"/>
<dbReference type="OrthoDB" id="248489at2"/>
<dbReference type="Pfam" id="PF13527">
    <property type="entry name" value="Acetyltransf_9"/>
    <property type="match status" value="1"/>
</dbReference>
<sequence length="267" mass="30614">MIRKLTESDRELTLAFLNDEPAMNLFIIGDIENFGFHEDFQELWGSFNDLNQMEGVLLRFHENFIPYYKDNNFDIEEFKKIIGSQEIPKKIISGKERIVENFKDILRTSKEKSMYFCEIKDANKLKEYGNQIKIATEEDAERIYNLLEDIEEFQTTDTNSVERIEKVIASKTGRIYFIEGENGELATVAQTTSETATAAMVVGVATKKEYRGKGLMSQCLSKLCHDVLLEGKTLCLFYSNPKAGSVYHSIGFESIGKWMMLVEGRAN</sequence>
<name>A8MIG3_ALKOO</name>
<dbReference type="PROSITE" id="PS51186">
    <property type="entry name" value="GNAT"/>
    <property type="match status" value="1"/>
</dbReference>
<accession>A8MIG3</accession>
<dbReference type="HOGENOM" id="CLU_087533_0_0_9"/>
<dbReference type="Proteomes" id="UP000000269">
    <property type="component" value="Chromosome"/>
</dbReference>
<dbReference type="Gene3D" id="3.40.630.30">
    <property type="match status" value="1"/>
</dbReference>
<evidence type="ECO:0000313" key="3">
    <source>
        <dbReference type="Proteomes" id="UP000000269"/>
    </source>
</evidence>
<keyword evidence="2" id="KW-0808">Transferase</keyword>
<reference evidence="3" key="1">
    <citation type="submission" date="2007-10" db="EMBL/GenBank/DDBJ databases">
        <title>Complete genome of Alkaliphilus oremlandii OhILAs.</title>
        <authorList>
            <person name="Copeland A."/>
            <person name="Lucas S."/>
            <person name="Lapidus A."/>
            <person name="Barry K."/>
            <person name="Detter J.C."/>
            <person name="Glavina del Rio T."/>
            <person name="Hammon N."/>
            <person name="Israni S."/>
            <person name="Dalin E."/>
            <person name="Tice H."/>
            <person name="Pitluck S."/>
            <person name="Chain P."/>
            <person name="Malfatti S."/>
            <person name="Shin M."/>
            <person name="Vergez L."/>
            <person name="Schmutz J."/>
            <person name="Larimer F."/>
            <person name="Land M."/>
            <person name="Hauser L."/>
            <person name="Kyrpides N."/>
            <person name="Mikhailova N."/>
            <person name="Stolz J.F."/>
            <person name="Dawson A."/>
            <person name="Fisher E."/>
            <person name="Crable B."/>
            <person name="Perera E."/>
            <person name="Lisak J."/>
            <person name="Ranganathan M."/>
            <person name="Basu P."/>
            <person name="Richardson P."/>
        </authorList>
    </citation>
    <scope>NUCLEOTIDE SEQUENCE [LARGE SCALE GENOMIC DNA]</scope>
    <source>
        <strain evidence="3">OhILAs</strain>
    </source>
</reference>
<feature type="domain" description="N-acetyltransferase" evidence="1">
    <location>
        <begin position="130"/>
        <end position="267"/>
    </location>
</feature>
<organism evidence="2 3">
    <name type="scientific">Alkaliphilus oremlandii (strain OhILAs)</name>
    <name type="common">Clostridium oremlandii (strain OhILAs)</name>
    <dbReference type="NCBI Taxonomy" id="350688"/>
    <lineage>
        <taxon>Bacteria</taxon>
        <taxon>Bacillati</taxon>
        <taxon>Bacillota</taxon>
        <taxon>Clostridia</taxon>
        <taxon>Peptostreptococcales</taxon>
        <taxon>Natronincolaceae</taxon>
        <taxon>Alkaliphilus</taxon>
    </lineage>
</organism>
<dbReference type="STRING" id="350688.Clos_2059"/>
<keyword evidence="3" id="KW-1185">Reference proteome</keyword>
<dbReference type="InterPro" id="IPR000182">
    <property type="entry name" value="GNAT_dom"/>
</dbReference>
<evidence type="ECO:0000259" key="1">
    <source>
        <dbReference type="PROSITE" id="PS51186"/>
    </source>
</evidence>